<sequence length="643" mass="73997">MLTSLIDYDIQCNFVFLLTFYFLICEEGMRQLLILYFIFFTWFNTTAQNIDFEYNYAINLNKVDTDKIKVTLQFPASNDALLVYQFPSIIPGTYKVYDFGRFITDLKVYDAENNLITTERLDVNRWSIDNQKSKARKITYWVSDTWDSMLPSRVFEPAGTNIQKDKVFVLNNHGFFGYFEGKMEAHFSVKVSKPSNMFGATSLKPLKTSSLTDTYTVENYHRLVDNPIMYSEADTASVQIGSTNVFIGLYSPNKKLDAKTTAKSLKEVLKAQEKFLKGKLPTDHYTFLIYLSDKPSNSGANGALEHWNSSFYFLPEMNPKSLLPIIQEIASHEFFHIITPLSIHSDEIAEFDFMQPKMSQHLWLYEGVTEYFAGLALVQENVISESAYLEALHQKIITSTTLYDRNLPFTELSKDCLDKYSVEYSNVYQKGALIAFGLDLVLLENSNGKYCLRDLMLDLSQKYGVNVSFKDDQLFDIIEDVSKIPEAKEYLLKYVTTSTPLPLSKMFDKIGILYQEEKISRTTTFGNVGLSMNDKDQIIIDDVTELDEFGKKIGYQKGDVLLEFNKKEITAENIGTIINDFVNHPENFPKVRISIERNGKIIKLKSKAQINEQIEENVFEKEDNCTQDKQKLFDVWLSKSSQK</sequence>
<keyword evidence="1" id="KW-1133">Transmembrane helix</keyword>
<name>A0A3S9P233_9BACT</name>
<feature type="transmembrane region" description="Helical" evidence="1">
    <location>
        <begin position="6"/>
        <end position="25"/>
    </location>
</feature>
<dbReference type="InterPro" id="IPR040756">
    <property type="entry name" value="Peptidase_M61_N"/>
</dbReference>
<dbReference type="Pfam" id="PF17899">
    <property type="entry name" value="Peptidase_M61_N"/>
    <property type="match status" value="1"/>
</dbReference>
<organism evidence="4 5">
    <name type="scientific">Flammeovirga pectinis</name>
    <dbReference type="NCBI Taxonomy" id="2494373"/>
    <lineage>
        <taxon>Bacteria</taxon>
        <taxon>Pseudomonadati</taxon>
        <taxon>Bacteroidota</taxon>
        <taxon>Cytophagia</taxon>
        <taxon>Cytophagales</taxon>
        <taxon>Flammeovirgaceae</taxon>
        <taxon>Flammeovirga</taxon>
    </lineage>
</organism>
<evidence type="ECO:0000256" key="1">
    <source>
        <dbReference type="SAM" id="Phobius"/>
    </source>
</evidence>
<proteinExistence type="predicted"/>
<dbReference type="Pfam" id="PF05299">
    <property type="entry name" value="Peptidase_M61"/>
    <property type="match status" value="1"/>
</dbReference>
<evidence type="ECO:0000313" key="5">
    <source>
        <dbReference type="Proteomes" id="UP000267268"/>
    </source>
</evidence>
<protein>
    <submittedName>
        <fullName evidence="4">Peptidase M61</fullName>
    </submittedName>
</protein>
<reference evidence="4 5" key="1">
    <citation type="submission" date="2018-12" db="EMBL/GenBank/DDBJ databases">
        <title>Flammeovirga pectinis sp. nov., isolated from the gut of the Korean scallop, Patinopecten yessoensis.</title>
        <authorList>
            <person name="Bae J.-W."/>
            <person name="Jeong Y.-S."/>
            <person name="Kang W."/>
        </authorList>
    </citation>
    <scope>NUCLEOTIDE SEQUENCE [LARGE SCALE GENOMIC DNA]</scope>
    <source>
        <strain evidence="4 5">L12M1</strain>
    </source>
</reference>
<dbReference type="EMBL" id="CP034562">
    <property type="protein sequence ID" value="AZQ62215.1"/>
    <property type="molecule type" value="Genomic_DNA"/>
</dbReference>
<dbReference type="InterPro" id="IPR007963">
    <property type="entry name" value="Peptidase_M61_catalytic"/>
</dbReference>
<dbReference type="Gene3D" id="1.10.390.10">
    <property type="entry name" value="Neutral Protease Domain 2"/>
    <property type="match status" value="1"/>
</dbReference>
<dbReference type="AlphaFoldDB" id="A0A3S9P233"/>
<evidence type="ECO:0000259" key="3">
    <source>
        <dbReference type="Pfam" id="PF17899"/>
    </source>
</evidence>
<feature type="domain" description="Peptidase M61 N-terminal" evidence="3">
    <location>
        <begin position="55"/>
        <end position="232"/>
    </location>
</feature>
<gene>
    <name evidence="4" type="ORF">EI427_08185</name>
</gene>
<evidence type="ECO:0000313" key="4">
    <source>
        <dbReference type="EMBL" id="AZQ62215.1"/>
    </source>
</evidence>
<keyword evidence="5" id="KW-1185">Reference proteome</keyword>
<evidence type="ECO:0000259" key="2">
    <source>
        <dbReference type="Pfam" id="PF05299"/>
    </source>
</evidence>
<keyword evidence="1" id="KW-0472">Membrane</keyword>
<keyword evidence="1" id="KW-0812">Transmembrane</keyword>
<dbReference type="OrthoDB" id="9778516at2"/>
<accession>A0A3S9P233</accession>
<dbReference type="SUPFAM" id="SSF55486">
    <property type="entry name" value="Metalloproteases ('zincins'), catalytic domain"/>
    <property type="match status" value="1"/>
</dbReference>
<dbReference type="KEGG" id="fll:EI427_08185"/>
<feature type="domain" description="Peptidase M61 catalytic" evidence="2">
    <location>
        <begin position="328"/>
        <end position="434"/>
    </location>
</feature>
<dbReference type="Proteomes" id="UP000267268">
    <property type="component" value="Chromosome 1"/>
</dbReference>
<dbReference type="Gene3D" id="2.60.40.3650">
    <property type="match status" value="1"/>
</dbReference>
<dbReference type="InterPro" id="IPR027268">
    <property type="entry name" value="Peptidase_M4/M1_CTD_sf"/>
</dbReference>